<protein>
    <submittedName>
        <fullName evidence="1">Uncharacterized protein</fullName>
    </submittedName>
</protein>
<dbReference type="AlphaFoldDB" id="B1VFF2"/>
<keyword evidence="2" id="KW-1185">Reference proteome</keyword>
<gene>
    <name evidence="1" type="ordered locus">cu0531</name>
</gene>
<dbReference type="Proteomes" id="UP000001727">
    <property type="component" value="Chromosome"/>
</dbReference>
<dbReference type="EMBL" id="AM942444">
    <property type="protein sequence ID" value="CAQ04491.1"/>
    <property type="molecule type" value="Genomic_DNA"/>
</dbReference>
<sequence>MIYSLVFRNQIVMNESYSIVSFRIFQPILREYNNE</sequence>
<dbReference type="KEGG" id="cur:cu0531"/>
<name>B1VFF2_CORU7</name>
<proteinExistence type="predicted"/>
<accession>B1VFF2</accession>
<organism evidence="1 2">
    <name type="scientific">Corynebacterium urealyticum (strain ATCC 43042 / DSM 7109)</name>
    <dbReference type="NCBI Taxonomy" id="504474"/>
    <lineage>
        <taxon>Bacteria</taxon>
        <taxon>Bacillati</taxon>
        <taxon>Actinomycetota</taxon>
        <taxon>Actinomycetes</taxon>
        <taxon>Mycobacteriales</taxon>
        <taxon>Corynebacteriaceae</taxon>
        <taxon>Corynebacterium</taxon>
    </lineage>
</organism>
<reference evidence="1 2" key="1">
    <citation type="journal article" date="2008" name="J. Biotechnol.">
        <title>The lifestyle of Corynebacterium urealyticum derived from its complete genome sequence established by pyrosequencing.</title>
        <authorList>
            <person name="Tauch A."/>
            <person name="Trost E."/>
            <person name="Tilker A."/>
            <person name="Ludewig U."/>
            <person name="Schneiker S."/>
            <person name="Goesmann A."/>
            <person name="Arnold W."/>
            <person name="Bekel T."/>
            <person name="Brinkrolf K."/>
            <person name="Brune I."/>
            <person name="Goetker S."/>
            <person name="Kalinowski J."/>
            <person name="Kamp P.-B."/>
            <person name="Lobo F.P."/>
            <person name="Viehoever P."/>
            <person name="Weisshaar B."/>
            <person name="Soriano F."/>
            <person name="Droege M."/>
            <person name="Puehler A."/>
        </authorList>
    </citation>
    <scope>NUCLEOTIDE SEQUENCE [LARGE SCALE GENOMIC DNA]</scope>
    <source>
        <strain evidence="2">ATCC 43042 / DSM 7109</strain>
    </source>
</reference>
<dbReference type="HOGENOM" id="CLU_3364473_0_0_11"/>
<evidence type="ECO:0000313" key="1">
    <source>
        <dbReference type="EMBL" id="CAQ04491.1"/>
    </source>
</evidence>
<evidence type="ECO:0000313" key="2">
    <source>
        <dbReference type="Proteomes" id="UP000001727"/>
    </source>
</evidence>
<dbReference type="STRING" id="504474.cu0531"/>